<sequence length="160" mass="18220">MSPQGNHGRRSCVVNDLGRPSRQHGQAIHRLPVVASHLQAAAYITRYYECDRQGFRAAMWGVSTVEDVLYLAVLRRPPERPTRLAEDLFHGHPQIGRRLSALTAEQRLTQVCPQAMMSLQHVARELLRPFHHLARRLQSLIMVRSLLSAMLTSRTQVDKV</sequence>
<evidence type="ECO:0000313" key="1">
    <source>
        <dbReference type="EMBL" id="RPD62301.1"/>
    </source>
</evidence>
<gene>
    <name evidence="1" type="ORF">L227DRAFT_31933</name>
</gene>
<reference evidence="1" key="1">
    <citation type="journal article" date="2018" name="Genome Biol. Evol.">
        <title>Genomics and development of Lentinus tigrinus, a white-rot wood-decaying mushroom with dimorphic fruiting bodies.</title>
        <authorList>
            <person name="Wu B."/>
            <person name="Xu Z."/>
            <person name="Knudson A."/>
            <person name="Carlson A."/>
            <person name="Chen N."/>
            <person name="Kovaka S."/>
            <person name="LaButti K."/>
            <person name="Lipzen A."/>
            <person name="Pennachio C."/>
            <person name="Riley R."/>
            <person name="Schakwitz W."/>
            <person name="Umezawa K."/>
            <person name="Ohm R.A."/>
            <person name="Grigoriev I.V."/>
            <person name="Nagy L.G."/>
            <person name="Gibbons J."/>
            <person name="Hibbett D."/>
        </authorList>
    </citation>
    <scope>NUCLEOTIDE SEQUENCE [LARGE SCALE GENOMIC DNA]</scope>
    <source>
        <strain evidence="1">ALCF2SS1-6</strain>
    </source>
</reference>
<name>A0A5C2SF57_9APHY</name>
<dbReference type="Proteomes" id="UP000313359">
    <property type="component" value="Unassembled WGS sequence"/>
</dbReference>
<evidence type="ECO:0000313" key="2">
    <source>
        <dbReference type="Proteomes" id="UP000313359"/>
    </source>
</evidence>
<accession>A0A5C2SF57</accession>
<protein>
    <submittedName>
        <fullName evidence="1">Uncharacterized protein</fullName>
    </submittedName>
</protein>
<dbReference type="AlphaFoldDB" id="A0A5C2SF57"/>
<dbReference type="EMBL" id="ML122259">
    <property type="protein sequence ID" value="RPD62301.1"/>
    <property type="molecule type" value="Genomic_DNA"/>
</dbReference>
<keyword evidence="2" id="KW-1185">Reference proteome</keyword>
<proteinExistence type="predicted"/>
<organism evidence="1 2">
    <name type="scientific">Lentinus tigrinus ALCF2SS1-6</name>
    <dbReference type="NCBI Taxonomy" id="1328759"/>
    <lineage>
        <taxon>Eukaryota</taxon>
        <taxon>Fungi</taxon>
        <taxon>Dikarya</taxon>
        <taxon>Basidiomycota</taxon>
        <taxon>Agaricomycotina</taxon>
        <taxon>Agaricomycetes</taxon>
        <taxon>Polyporales</taxon>
        <taxon>Polyporaceae</taxon>
        <taxon>Lentinus</taxon>
    </lineage>
</organism>